<accession>A0AAF0EP77</accession>
<evidence type="ECO:0000256" key="6">
    <source>
        <dbReference type="ARBA" id="ARBA00022759"/>
    </source>
</evidence>
<dbReference type="GO" id="GO:0048476">
    <property type="term" value="C:Holliday junction resolvase complex"/>
    <property type="evidence" value="ECO:0007669"/>
    <property type="project" value="InterPro"/>
</dbReference>
<dbReference type="InterPro" id="IPR006166">
    <property type="entry name" value="ERCC4_domain"/>
</dbReference>
<evidence type="ECO:0000256" key="12">
    <source>
        <dbReference type="ARBA" id="ARBA00023242"/>
    </source>
</evidence>
<name>A0AAF0EP77_9BASI</name>
<dbReference type="GO" id="GO:0031297">
    <property type="term" value="P:replication fork processing"/>
    <property type="evidence" value="ECO:0007669"/>
    <property type="project" value="TreeGrafter"/>
</dbReference>
<dbReference type="AlphaFoldDB" id="A0AAF0EP77"/>
<dbReference type="GO" id="GO:0008821">
    <property type="term" value="F:crossover junction DNA endonuclease activity"/>
    <property type="evidence" value="ECO:0007669"/>
    <property type="project" value="TreeGrafter"/>
</dbReference>
<dbReference type="GO" id="GO:0003677">
    <property type="term" value="F:DNA binding"/>
    <property type="evidence" value="ECO:0007669"/>
    <property type="project" value="InterPro"/>
</dbReference>
<evidence type="ECO:0000313" key="16">
    <source>
        <dbReference type="EMBL" id="WFD26356.1"/>
    </source>
</evidence>
<dbReference type="InterPro" id="IPR033310">
    <property type="entry name" value="Mms4/EME1/EME2"/>
</dbReference>
<reference evidence="16" key="1">
    <citation type="submission" date="2023-03" db="EMBL/GenBank/DDBJ databases">
        <title>Mating type loci evolution in Malassezia.</title>
        <authorList>
            <person name="Coelho M.A."/>
        </authorList>
    </citation>
    <scope>NUCLEOTIDE SEQUENCE</scope>
    <source>
        <strain evidence="16">CBS 9557</strain>
    </source>
</reference>
<sequence length="351" mass="39548">MWTEPSPSNPGPANVADNHIPSSPTAWPRSPTLHVSGHSSTVDVGLTQVPLIHSNSPSPEPLTKRRRAPDTAKKASNKEERVQALSERQRWREANRTRHRKSDTMRDLIVQWDTSLFAPGTGLLCKVHDTIHERLSAEMVTVEPRDISLTERLQSHRFGIVRFKRKVRSRYDPVQKWWEPLDEETCVSESTIVMVAQGEQVLAAVEDGSLADRIHANTSGHDQSQRLLLVIGLEAHLRHLRNQANRAFAAGVRQHIQGQGPVASVTIPSDLASEKVERALLLLQIQHRCHVVRAATPEEAVEWLYAISSDVSFRPYKLLQSAPMARRSTKTSADSKEIYRAMLEEIVRRKD</sequence>
<evidence type="ECO:0000256" key="8">
    <source>
        <dbReference type="ARBA" id="ARBA00022801"/>
    </source>
</evidence>
<evidence type="ECO:0000256" key="11">
    <source>
        <dbReference type="ARBA" id="ARBA00023204"/>
    </source>
</evidence>
<keyword evidence="10" id="KW-0233">DNA recombination</keyword>
<keyword evidence="4" id="KW-0540">Nuclease</keyword>
<keyword evidence="9" id="KW-0460">Magnesium</keyword>
<comment type="similarity">
    <text evidence="3">Belongs to the EME1/MMS4 family.</text>
</comment>
<dbReference type="GO" id="GO:0006302">
    <property type="term" value="P:double-strand break repair"/>
    <property type="evidence" value="ECO:0007669"/>
    <property type="project" value="TreeGrafter"/>
</dbReference>
<keyword evidence="13" id="KW-0469">Meiosis</keyword>
<feature type="domain" description="ERCC4" evidence="15">
    <location>
        <begin position="154"/>
        <end position="306"/>
    </location>
</feature>
<feature type="region of interest" description="Disordered" evidence="14">
    <location>
        <begin position="1"/>
        <end position="99"/>
    </location>
</feature>
<keyword evidence="17" id="KW-1185">Reference proteome</keyword>
<keyword evidence="7" id="KW-0227">DNA damage</keyword>
<evidence type="ECO:0000256" key="1">
    <source>
        <dbReference type="ARBA" id="ARBA00001946"/>
    </source>
</evidence>
<proteinExistence type="inferred from homology"/>
<evidence type="ECO:0000256" key="3">
    <source>
        <dbReference type="ARBA" id="ARBA00005313"/>
    </source>
</evidence>
<dbReference type="GO" id="GO:0046872">
    <property type="term" value="F:metal ion binding"/>
    <property type="evidence" value="ECO:0007669"/>
    <property type="project" value="UniProtKB-KW"/>
</dbReference>
<keyword evidence="8" id="KW-0378">Hydrolase</keyword>
<dbReference type="GO" id="GO:0000712">
    <property type="term" value="P:resolution of meiotic recombination intermediates"/>
    <property type="evidence" value="ECO:0007669"/>
    <property type="project" value="TreeGrafter"/>
</dbReference>
<keyword evidence="6" id="KW-0255">Endonuclease</keyword>
<dbReference type="Proteomes" id="UP001213623">
    <property type="component" value="Chromosome 2"/>
</dbReference>
<dbReference type="GO" id="GO:0005634">
    <property type="term" value="C:nucleus"/>
    <property type="evidence" value="ECO:0007669"/>
    <property type="project" value="UniProtKB-SubCell"/>
</dbReference>
<dbReference type="PANTHER" id="PTHR21077">
    <property type="entry name" value="EME1 PROTEIN"/>
    <property type="match status" value="1"/>
</dbReference>
<evidence type="ECO:0000256" key="14">
    <source>
        <dbReference type="SAM" id="MobiDB-lite"/>
    </source>
</evidence>
<dbReference type="Pfam" id="PF02732">
    <property type="entry name" value="ERCC4"/>
    <property type="match status" value="1"/>
</dbReference>
<evidence type="ECO:0000256" key="2">
    <source>
        <dbReference type="ARBA" id="ARBA00004123"/>
    </source>
</evidence>
<evidence type="ECO:0000313" key="17">
    <source>
        <dbReference type="Proteomes" id="UP001213623"/>
    </source>
</evidence>
<organism evidence="16 17">
    <name type="scientific">Malassezia nana</name>
    <dbReference type="NCBI Taxonomy" id="180528"/>
    <lineage>
        <taxon>Eukaryota</taxon>
        <taxon>Fungi</taxon>
        <taxon>Dikarya</taxon>
        <taxon>Basidiomycota</taxon>
        <taxon>Ustilaginomycotina</taxon>
        <taxon>Malasseziomycetes</taxon>
        <taxon>Malasseziales</taxon>
        <taxon>Malasseziaceae</taxon>
        <taxon>Malassezia</taxon>
    </lineage>
</organism>
<evidence type="ECO:0000256" key="9">
    <source>
        <dbReference type="ARBA" id="ARBA00022842"/>
    </source>
</evidence>
<gene>
    <name evidence="16" type="ORF">MNAN1_001337</name>
</gene>
<keyword evidence="12" id="KW-0539">Nucleus</keyword>
<keyword evidence="11" id="KW-0234">DNA repair</keyword>
<evidence type="ECO:0000256" key="13">
    <source>
        <dbReference type="ARBA" id="ARBA00023254"/>
    </source>
</evidence>
<keyword evidence="5" id="KW-0479">Metal-binding</keyword>
<dbReference type="EMBL" id="CP119893">
    <property type="protein sequence ID" value="WFD26356.1"/>
    <property type="molecule type" value="Genomic_DNA"/>
</dbReference>
<dbReference type="Gene3D" id="3.40.50.10130">
    <property type="match status" value="1"/>
</dbReference>
<comment type="subcellular location">
    <subcellularLocation>
        <location evidence="2">Nucleus</location>
    </subcellularLocation>
</comment>
<evidence type="ECO:0000256" key="4">
    <source>
        <dbReference type="ARBA" id="ARBA00022722"/>
    </source>
</evidence>
<evidence type="ECO:0000256" key="10">
    <source>
        <dbReference type="ARBA" id="ARBA00023172"/>
    </source>
</evidence>
<dbReference type="GO" id="GO:0031573">
    <property type="term" value="P:mitotic intra-S DNA damage checkpoint signaling"/>
    <property type="evidence" value="ECO:0007669"/>
    <property type="project" value="TreeGrafter"/>
</dbReference>
<comment type="cofactor">
    <cofactor evidence="1">
        <name>Mg(2+)</name>
        <dbReference type="ChEBI" id="CHEBI:18420"/>
    </cofactor>
</comment>
<dbReference type="PANTHER" id="PTHR21077:SF5">
    <property type="entry name" value="CROSSOVER JUNCTION ENDONUCLEASE MMS4"/>
    <property type="match status" value="1"/>
</dbReference>
<feature type="compositionally biased region" description="Basic and acidic residues" evidence="14">
    <location>
        <begin position="68"/>
        <end position="99"/>
    </location>
</feature>
<protein>
    <recommendedName>
        <fullName evidence="15">ERCC4 domain-containing protein</fullName>
    </recommendedName>
</protein>
<evidence type="ECO:0000256" key="7">
    <source>
        <dbReference type="ARBA" id="ARBA00022763"/>
    </source>
</evidence>
<evidence type="ECO:0000259" key="15">
    <source>
        <dbReference type="Pfam" id="PF02732"/>
    </source>
</evidence>
<evidence type="ECO:0000256" key="5">
    <source>
        <dbReference type="ARBA" id="ARBA00022723"/>
    </source>
</evidence>